<proteinExistence type="predicted"/>
<keyword evidence="1" id="KW-0732">Signal</keyword>
<sequence>MQKPIFTLALLLGLASAAQAQYRGRGGNVSLGLKAGVSLTDFVGADVNGYTGRFGFHAGGFANVGLTRLVAFQPEILYSQKGAKVNGNSDYGTRLHYIDVPLAFHVNTDGFFFEAGPQVGFLVAAKAEAGSASVDVKDAYKSVDFGYLLGLGYQLKHGLGLGLRYNGAFTNFPNSSTVGNVTVQPRARNSAFQLYATYSFN</sequence>
<accession>A0ABX2FVR2</accession>
<dbReference type="Proteomes" id="UP000779507">
    <property type="component" value="Unassembled WGS sequence"/>
</dbReference>
<feature type="domain" description="Outer membrane protein beta-barrel" evidence="2">
    <location>
        <begin position="19"/>
        <end position="172"/>
    </location>
</feature>
<dbReference type="RefSeq" id="WP_173812047.1">
    <property type="nucleotide sequence ID" value="NZ_JABSNP010000030.1"/>
</dbReference>
<organism evidence="3 4">
    <name type="scientific">Hymenobacter caeli</name>
    <dbReference type="NCBI Taxonomy" id="2735894"/>
    <lineage>
        <taxon>Bacteria</taxon>
        <taxon>Pseudomonadati</taxon>
        <taxon>Bacteroidota</taxon>
        <taxon>Cytophagia</taxon>
        <taxon>Cytophagales</taxon>
        <taxon>Hymenobacteraceae</taxon>
        <taxon>Hymenobacter</taxon>
    </lineage>
</organism>
<evidence type="ECO:0000256" key="1">
    <source>
        <dbReference type="SAM" id="SignalP"/>
    </source>
</evidence>
<feature type="chain" id="PRO_5046404028" description="Outer membrane protein beta-barrel domain-containing protein" evidence="1">
    <location>
        <begin position="21"/>
        <end position="201"/>
    </location>
</feature>
<evidence type="ECO:0000313" key="3">
    <source>
        <dbReference type="EMBL" id="NRT21297.1"/>
    </source>
</evidence>
<dbReference type="Pfam" id="PF13568">
    <property type="entry name" value="OMP_b-brl_2"/>
    <property type="match status" value="1"/>
</dbReference>
<feature type="signal peptide" evidence="1">
    <location>
        <begin position="1"/>
        <end position="20"/>
    </location>
</feature>
<comment type="caution">
    <text evidence="3">The sequence shown here is derived from an EMBL/GenBank/DDBJ whole genome shotgun (WGS) entry which is preliminary data.</text>
</comment>
<evidence type="ECO:0000259" key="2">
    <source>
        <dbReference type="Pfam" id="PF13568"/>
    </source>
</evidence>
<dbReference type="EMBL" id="JABSNP010000030">
    <property type="protein sequence ID" value="NRT21297.1"/>
    <property type="molecule type" value="Genomic_DNA"/>
</dbReference>
<dbReference type="InterPro" id="IPR025665">
    <property type="entry name" value="Beta-barrel_OMP_2"/>
</dbReference>
<protein>
    <recommendedName>
        <fullName evidence="2">Outer membrane protein beta-barrel domain-containing protein</fullName>
    </recommendedName>
</protein>
<gene>
    <name evidence="3" type="ORF">HNP98_004143</name>
</gene>
<name>A0ABX2FVR2_9BACT</name>
<evidence type="ECO:0000313" key="4">
    <source>
        <dbReference type="Proteomes" id="UP000779507"/>
    </source>
</evidence>
<reference evidence="3 4" key="1">
    <citation type="submission" date="2020-05" db="EMBL/GenBank/DDBJ databases">
        <title>Genomic Encyclopedia of Type Strains, Phase IV (KMG-V): Genome sequencing to study the core and pangenomes of soil and plant-associated prokaryotes.</title>
        <authorList>
            <person name="Whitman W."/>
        </authorList>
    </citation>
    <scope>NUCLEOTIDE SEQUENCE [LARGE SCALE GENOMIC DNA]</scope>
    <source>
        <strain evidence="3 4">9A</strain>
    </source>
</reference>
<keyword evidence="4" id="KW-1185">Reference proteome</keyword>